<dbReference type="SUPFAM" id="SSF54928">
    <property type="entry name" value="RNA-binding domain, RBD"/>
    <property type="match status" value="1"/>
</dbReference>
<sequence length="173" mass="18420">MSQTNPPNQTLYVQNLNDKIRKPDLRLSLYTLFGTYGVVLDVVALKTGKARGQAFIAFRDVASATQAMRALDGFNIFGKEMRISYAKTKSHKIAKLDGTFRMPGTAGATADVEAAGKPFVALPGTAPTPPAGAPGAAPAAASPAAEAVTGQKRQREEDSEEEEAEMEMEDDDD</sequence>
<comment type="caution">
    <text evidence="5">The sequence shown here is derived from an EMBL/GenBank/DDBJ whole genome shotgun (WGS) entry which is preliminary data.</text>
</comment>
<dbReference type="PROSITE" id="PS50102">
    <property type="entry name" value="RRM"/>
    <property type="match status" value="1"/>
</dbReference>
<accession>A0A5J5ESH2</accession>
<dbReference type="PANTHER" id="PTHR16105">
    <property type="entry name" value="RNA-BINDING REGION-CONTAINING PROTEIN 3"/>
    <property type="match status" value="1"/>
</dbReference>
<dbReference type="EMBL" id="VXIS01000140">
    <property type="protein sequence ID" value="KAA8901863.1"/>
    <property type="molecule type" value="Genomic_DNA"/>
</dbReference>
<dbReference type="CDD" id="cd12246">
    <property type="entry name" value="RRM1_U1A_like"/>
    <property type="match status" value="1"/>
</dbReference>
<evidence type="ECO:0000259" key="4">
    <source>
        <dbReference type="PROSITE" id="PS50102"/>
    </source>
</evidence>
<dbReference type="Gene3D" id="3.30.70.330">
    <property type="match status" value="1"/>
</dbReference>
<dbReference type="OrthoDB" id="277802at2759"/>
<dbReference type="Pfam" id="PF00076">
    <property type="entry name" value="RRM_1"/>
    <property type="match status" value="1"/>
</dbReference>
<reference evidence="5 6" key="1">
    <citation type="submission" date="2019-09" db="EMBL/GenBank/DDBJ databases">
        <title>Draft genome of the ectomycorrhizal ascomycete Sphaerosporella brunnea.</title>
        <authorList>
            <consortium name="DOE Joint Genome Institute"/>
            <person name="Benucci G.M."/>
            <person name="Marozzi G."/>
            <person name="Antonielli L."/>
            <person name="Sanchez S."/>
            <person name="Marco P."/>
            <person name="Wang X."/>
            <person name="Falini L.B."/>
            <person name="Barry K."/>
            <person name="Haridas S."/>
            <person name="Lipzen A."/>
            <person name="Labutti K."/>
            <person name="Grigoriev I.V."/>
            <person name="Murat C."/>
            <person name="Martin F."/>
            <person name="Albertini E."/>
            <person name="Donnini D."/>
            <person name="Bonito G."/>
        </authorList>
    </citation>
    <scope>NUCLEOTIDE SEQUENCE [LARGE SCALE GENOMIC DNA]</scope>
    <source>
        <strain evidence="5 6">Sb_GMNB300</strain>
    </source>
</reference>
<evidence type="ECO:0000256" key="3">
    <source>
        <dbReference type="SAM" id="MobiDB-lite"/>
    </source>
</evidence>
<organism evidence="5 6">
    <name type="scientific">Sphaerosporella brunnea</name>
    <dbReference type="NCBI Taxonomy" id="1250544"/>
    <lineage>
        <taxon>Eukaryota</taxon>
        <taxon>Fungi</taxon>
        <taxon>Dikarya</taxon>
        <taxon>Ascomycota</taxon>
        <taxon>Pezizomycotina</taxon>
        <taxon>Pezizomycetes</taxon>
        <taxon>Pezizales</taxon>
        <taxon>Pyronemataceae</taxon>
        <taxon>Sphaerosporella</taxon>
    </lineage>
</organism>
<feature type="compositionally biased region" description="Low complexity" evidence="3">
    <location>
        <begin position="133"/>
        <end position="150"/>
    </location>
</feature>
<dbReference type="GO" id="GO:0030626">
    <property type="term" value="F:U12 snRNA binding"/>
    <property type="evidence" value="ECO:0007669"/>
    <property type="project" value="TreeGrafter"/>
</dbReference>
<dbReference type="GO" id="GO:0097157">
    <property type="term" value="F:pre-mRNA intronic binding"/>
    <property type="evidence" value="ECO:0007669"/>
    <property type="project" value="TreeGrafter"/>
</dbReference>
<dbReference type="InterPro" id="IPR035979">
    <property type="entry name" value="RBD_domain_sf"/>
</dbReference>
<evidence type="ECO:0000313" key="5">
    <source>
        <dbReference type="EMBL" id="KAA8901863.1"/>
    </source>
</evidence>
<evidence type="ECO:0000313" key="6">
    <source>
        <dbReference type="Proteomes" id="UP000326924"/>
    </source>
</evidence>
<protein>
    <recommendedName>
        <fullName evidence="4">RRM domain-containing protein</fullName>
    </recommendedName>
</protein>
<dbReference type="FunFam" id="3.30.70.330:FF:000039">
    <property type="entry name" value="U1 small nuclear ribonucleoprotein A"/>
    <property type="match status" value="1"/>
</dbReference>
<dbReference type="InParanoid" id="A0A5J5ESH2"/>
<dbReference type="InterPro" id="IPR000504">
    <property type="entry name" value="RRM_dom"/>
</dbReference>
<dbReference type="GO" id="GO:0000398">
    <property type="term" value="P:mRNA splicing, via spliceosome"/>
    <property type="evidence" value="ECO:0007669"/>
    <property type="project" value="TreeGrafter"/>
</dbReference>
<gene>
    <name evidence="5" type="ORF">FN846DRAFT_891702</name>
</gene>
<proteinExistence type="predicted"/>
<dbReference type="SMART" id="SM00360">
    <property type="entry name" value="RRM"/>
    <property type="match status" value="1"/>
</dbReference>
<feature type="domain" description="RRM" evidence="4">
    <location>
        <begin position="9"/>
        <end position="88"/>
    </location>
</feature>
<dbReference type="InterPro" id="IPR045164">
    <property type="entry name" value="RBM41/RNPC3"/>
</dbReference>
<evidence type="ECO:0000256" key="2">
    <source>
        <dbReference type="PROSITE-ProRule" id="PRU00176"/>
    </source>
</evidence>
<feature type="compositionally biased region" description="Acidic residues" evidence="3">
    <location>
        <begin position="157"/>
        <end position="173"/>
    </location>
</feature>
<dbReference type="AlphaFoldDB" id="A0A5J5ESH2"/>
<keyword evidence="1 2" id="KW-0694">RNA-binding</keyword>
<dbReference type="InterPro" id="IPR012677">
    <property type="entry name" value="Nucleotide-bd_a/b_plait_sf"/>
</dbReference>
<name>A0A5J5ESH2_9PEZI</name>
<dbReference type="PANTHER" id="PTHR16105:SF0">
    <property type="entry name" value="RNA-BINDING REGION-CONTAINING PROTEIN 3"/>
    <property type="match status" value="1"/>
</dbReference>
<evidence type="ECO:0000256" key="1">
    <source>
        <dbReference type="ARBA" id="ARBA00022884"/>
    </source>
</evidence>
<feature type="region of interest" description="Disordered" evidence="3">
    <location>
        <begin position="121"/>
        <end position="173"/>
    </location>
</feature>
<dbReference type="Proteomes" id="UP000326924">
    <property type="component" value="Unassembled WGS sequence"/>
</dbReference>
<keyword evidence="6" id="KW-1185">Reference proteome</keyword>